<feature type="region of interest" description="Disordered" evidence="1">
    <location>
        <begin position="1"/>
        <end position="69"/>
    </location>
</feature>
<evidence type="ECO:0000256" key="1">
    <source>
        <dbReference type="SAM" id="MobiDB-lite"/>
    </source>
</evidence>
<name>A0ABR0LMG3_9PEZI</name>
<feature type="non-terminal residue" evidence="2">
    <location>
        <position position="87"/>
    </location>
</feature>
<organism evidence="2 3">
    <name type="scientific">Cryomyces antarcticus</name>
    <dbReference type="NCBI Taxonomy" id="329879"/>
    <lineage>
        <taxon>Eukaryota</taxon>
        <taxon>Fungi</taxon>
        <taxon>Dikarya</taxon>
        <taxon>Ascomycota</taxon>
        <taxon>Pezizomycotina</taxon>
        <taxon>Dothideomycetes</taxon>
        <taxon>Dothideomycetes incertae sedis</taxon>
        <taxon>Cryomyces</taxon>
    </lineage>
</organism>
<proteinExistence type="predicted"/>
<accession>A0ABR0LMG3</accession>
<comment type="caution">
    <text evidence="2">The sequence shown here is derived from an EMBL/GenBank/DDBJ whole genome shotgun (WGS) entry which is preliminary data.</text>
</comment>
<dbReference type="Proteomes" id="UP001357485">
    <property type="component" value="Unassembled WGS sequence"/>
</dbReference>
<dbReference type="EMBL" id="JAVRRA010017263">
    <property type="protein sequence ID" value="KAK5200654.1"/>
    <property type="molecule type" value="Genomic_DNA"/>
</dbReference>
<feature type="non-terminal residue" evidence="2">
    <location>
        <position position="1"/>
    </location>
</feature>
<evidence type="ECO:0000313" key="3">
    <source>
        <dbReference type="Proteomes" id="UP001357485"/>
    </source>
</evidence>
<protein>
    <submittedName>
        <fullName evidence="2">Uncharacterized protein</fullName>
    </submittedName>
</protein>
<feature type="compositionally biased region" description="Low complexity" evidence="1">
    <location>
        <begin position="1"/>
        <end position="36"/>
    </location>
</feature>
<keyword evidence="3" id="KW-1185">Reference proteome</keyword>
<sequence>PKTTTAPTTPKTKWRPTTSTAAPLTRTAAARPTTRSGTRRPARTVASTKTTTGRACCGIRGSGRRGPRRWEGVLGMARRWMRRGTRI</sequence>
<gene>
    <name evidence="2" type="ORF">LTR16_005363</name>
</gene>
<evidence type="ECO:0000313" key="2">
    <source>
        <dbReference type="EMBL" id="KAK5200654.1"/>
    </source>
</evidence>
<reference evidence="2 3" key="1">
    <citation type="submission" date="2023-08" db="EMBL/GenBank/DDBJ databases">
        <title>Black Yeasts Isolated from many extreme environments.</title>
        <authorList>
            <person name="Coleine C."/>
            <person name="Stajich J.E."/>
            <person name="Selbmann L."/>
        </authorList>
    </citation>
    <scope>NUCLEOTIDE SEQUENCE [LARGE SCALE GENOMIC DNA]</scope>
    <source>
        <strain evidence="2 3">CCFEE 536</strain>
    </source>
</reference>